<sequence>MVKKRRIKHRLPSPLRQGQIDAFEMSTNFFSLSTDMFLIVNRDGSIIGDNGKLRLYLGVPEDTVSLNTTASLIPFIHPNYREKAIQSFCHAFQEGAKQNMEVRYTCADGADRWISWSLSPQLDRGFMYCVGRDITEKKRMERELEKSNENLSNLLGSITDVCFAIDSECRFTYLNDEAEKAFGHRRAELLGKNIWSLYPHIQDTIFHREYGRAIAERRQVSFEAYSPFFERWSGIRVYPTRDGVLIYSRDISEQKKLLNEIDRLERLNLIGQMAGGIGHEIRNPMTTVRGFLQVLSTKHRESEVHFDLMIEELDRANGIITDFLSLSKTKPANRQPHNLNRLLENIVPSIQANAYESKKEVLLELNPLPDVLIDKKEICRVLLNLMQNALDVTTAGGTIHVRTDHREPRHVTVSIRDNGPGIAPENIGRIGTPFFTTKADGTGLGLALSYNTINRHGGKIEFDTCAQGTTFYVHLPLA</sequence>
<gene>
    <name evidence="12" type="ORF">GTO89_13160</name>
</gene>
<dbReference type="GO" id="GO:0005524">
    <property type="term" value="F:ATP binding"/>
    <property type="evidence" value="ECO:0007669"/>
    <property type="project" value="UniProtKB-KW"/>
</dbReference>
<evidence type="ECO:0000256" key="7">
    <source>
        <dbReference type="ARBA" id="ARBA00022840"/>
    </source>
</evidence>
<dbReference type="InterPro" id="IPR035965">
    <property type="entry name" value="PAS-like_dom_sf"/>
</dbReference>
<dbReference type="CDD" id="cd00082">
    <property type="entry name" value="HisKA"/>
    <property type="match status" value="1"/>
</dbReference>
<keyword evidence="8" id="KW-0902">Two-component regulatory system</keyword>
<dbReference type="PANTHER" id="PTHR43065">
    <property type="entry name" value="SENSOR HISTIDINE KINASE"/>
    <property type="match status" value="1"/>
</dbReference>
<accession>A0A845LEJ2</accession>
<dbReference type="PROSITE" id="PS50113">
    <property type="entry name" value="PAC"/>
    <property type="match status" value="1"/>
</dbReference>
<evidence type="ECO:0000256" key="5">
    <source>
        <dbReference type="ARBA" id="ARBA00022741"/>
    </source>
</evidence>
<dbReference type="InterPro" id="IPR013656">
    <property type="entry name" value="PAS_4"/>
</dbReference>
<dbReference type="SMART" id="SM00387">
    <property type="entry name" value="HATPase_c"/>
    <property type="match status" value="1"/>
</dbReference>
<evidence type="ECO:0000256" key="8">
    <source>
        <dbReference type="ARBA" id="ARBA00023012"/>
    </source>
</evidence>
<protein>
    <recommendedName>
        <fullName evidence="2">histidine kinase</fullName>
        <ecNumber evidence="2">2.7.13.3</ecNumber>
    </recommendedName>
</protein>
<evidence type="ECO:0000259" key="10">
    <source>
        <dbReference type="PROSITE" id="PS50112"/>
    </source>
</evidence>
<dbReference type="Gene3D" id="1.10.287.130">
    <property type="match status" value="1"/>
</dbReference>
<comment type="catalytic activity">
    <reaction evidence="1">
        <text>ATP + protein L-histidine = ADP + protein N-phospho-L-histidine.</text>
        <dbReference type="EC" id="2.7.13.3"/>
    </reaction>
</comment>
<dbReference type="RefSeq" id="WP_161262544.1">
    <property type="nucleotide sequence ID" value="NZ_JAFBDC010000010.1"/>
</dbReference>
<dbReference type="SMART" id="SM00091">
    <property type="entry name" value="PAS"/>
    <property type="match status" value="2"/>
</dbReference>
<evidence type="ECO:0000259" key="11">
    <source>
        <dbReference type="PROSITE" id="PS50113"/>
    </source>
</evidence>
<dbReference type="InterPro" id="IPR000700">
    <property type="entry name" value="PAS-assoc_C"/>
</dbReference>
<dbReference type="SUPFAM" id="SSF47384">
    <property type="entry name" value="Homodimeric domain of signal transducing histidine kinase"/>
    <property type="match status" value="1"/>
</dbReference>
<evidence type="ECO:0000256" key="6">
    <source>
        <dbReference type="ARBA" id="ARBA00022777"/>
    </source>
</evidence>
<dbReference type="PRINTS" id="PR00344">
    <property type="entry name" value="BCTRLSENSOR"/>
</dbReference>
<evidence type="ECO:0000313" key="12">
    <source>
        <dbReference type="EMBL" id="MZP43981.1"/>
    </source>
</evidence>
<dbReference type="InterPro" id="IPR000014">
    <property type="entry name" value="PAS"/>
</dbReference>
<dbReference type="Pfam" id="PF00512">
    <property type="entry name" value="HisKA"/>
    <property type="match status" value="1"/>
</dbReference>
<dbReference type="InterPro" id="IPR003594">
    <property type="entry name" value="HATPase_dom"/>
</dbReference>
<keyword evidence="3" id="KW-0597">Phosphoprotein</keyword>
<evidence type="ECO:0000256" key="3">
    <source>
        <dbReference type="ARBA" id="ARBA00022553"/>
    </source>
</evidence>
<dbReference type="NCBIfam" id="TIGR00229">
    <property type="entry name" value="sensory_box"/>
    <property type="match status" value="2"/>
</dbReference>
<keyword evidence="6" id="KW-0418">Kinase</keyword>
<dbReference type="GO" id="GO:0000155">
    <property type="term" value="F:phosphorelay sensor kinase activity"/>
    <property type="evidence" value="ECO:0007669"/>
    <property type="project" value="InterPro"/>
</dbReference>
<keyword evidence="4" id="KW-0808">Transferase</keyword>
<dbReference type="InterPro" id="IPR005467">
    <property type="entry name" value="His_kinase_dom"/>
</dbReference>
<dbReference type="Gene3D" id="3.30.565.10">
    <property type="entry name" value="Histidine kinase-like ATPase, C-terminal domain"/>
    <property type="match status" value="1"/>
</dbReference>
<evidence type="ECO:0000256" key="4">
    <source>
        <dbReference type="ARBA" id="ARBA00022679"/>
    </source>
</evidence>
<dbReference type="Proteomes" id="UP000471031">
    <property type="component" value="Unassembled WGS sequence"/>
</dbReference>
<dbReference type="Pfam" id="PF02518">
    <property type="entry name" value="HATPase_c"/>
    <property type="match status" value="1"/>
</dbReference>
<dbReference type="SMART" id="SM00388">
    <property type="entry name" value="HisKA"/>
    <property type="match status" value="1"/>
</dbReference>
<evidence type="ECO:0000256" key="1">
    <source>
        <dbReference type="ARBA" id="ARBA00000085"/>
    </source>
</evidence>
<evidence type="ECO:0000259" key="9">
    <source>
        <dbReference type="PROSITE" id="PS50109"/>
    </source>
</evidence>
<evidence type="ECO:0000313" key="13">
    <source>
        <dbReference type="Proteomes" id="UP000471031"/>
    </source>
</evidence>
<dbReference type="EMBL" id="WXEX01000011">
    <property type="protein sequence ID" value="MZP43981.1"/>
    <property type="molecule type" value="Genomic_DNA"/>
</dbReference>
<dbReference type="CDD" id="cd00130">
    <property type="entry name" value="PAS"/>
    <property type="match status" value="2"/>
</dbReference>
<dbReference type="Gene3D" id="3.30.450.20">
    <property type="entry name" value="PAS domain"/>
    <property type="match status" value="2"/>
</dbReference>
<dbReference type="InterPro" id="IPR003661">
    <property type="entry name" value="HisK_dim/P_dom"/>
</dbReference>
<dbReference type="PANTHER" id="PTHR43065:SF46">
    <property type="entry name" value="C4-DICARBOXYLATE TRANSPORT SENSOR PROTEIN DCTB"/>
    <property type="match status" value="1"/>
</dbReference>
<dbReference type="PROSITE" id="PS50112">
    <property type="entry name" value="PAS"/>
    <property type="match status" value="1"/>
</dbReference>
<dbReference type="InterPro" id="IPR036097">
    <property type="entry name" value="HisK_dim/P_sf"/>
</dbReference>
<dbReference type="AlphaFoldDB" id="A0A845LEJ2"/>
<proteinExistence type="predicted"/>
<comment type="caution">
    <text evidence="12">The sequence shown here is derived from an EMBL/GenBank/DDBJ whole genome shotgun (WGS) entry which is preliminary data.</text>
</comment>
<feature type="domain" description="Histidine kinase" evidence="9">
    <location>
        <begin position="276"/>
        <end position="478"/>
    </location>
</feature>
<keyword evidence="5" id="KW-0547">Nucleotide-binding</keyword>
<feature type="domain" description="PAC" evidence="11">
    <location>
        <begin position="98"/>
        <end position="146"/>
    </location>
</feature>
<reference evidence="12 13" key="1">
    <citation type="submission" date="2020-01" db="EMBL/GenBank/DDBJ databases">
        <title>Whole genome sequence of Heliobacterium gestii DSM 11169.</title>
        <authorList>
            <person name="Kyndt J.A."/>
            <person name="Meyer T.E."/>
        </authorList>
    </citation>
    <scope>NUCLEOTIDE SEQUENCE [LARGE SCALE GENOMIC DNA]</scope>
    <source>
        <strain evidence="12 13">DSM 11169</strain>
    </source>
</reference>
<keyword evidence="13" id="KW-1185">Reference proteome</keyword>
<dbReference type="EC" id="2.7.13.3" evidence="2"/>
<dbReference type="SUPFAM" id="SSF55874">
    <property type="entry name" value="ATPase domain of HSP90 chaperone/DNA topoisomerase II/histidine kinase"/>
    <property type="match status" value="1"/>
</dbReference>
<dbReference type="PROSITE" id="PS50109">
    <property type="entry name" value="HIS_KIN"/>
    <property type="match status" value="1"/>
</dbReference>
<keyword evidence="7" id="KW-0067">ATP-binding</keyword>
<dbReference type="OrthoDB" id="505470at2"/>
<evidence type="ECO:0000256" key="2">
    <source>
        <dbReference type="ARBA" id="ARBA00012438"/>
    </source>
</evidence>
<feature type="domain" description="PAS" evidence="10">
    <location>
        <begin position="147"/>
        <end position="193"/>
    </location>
</feature>
<dbReference type="InterPro" id="IPR004358">
    <property type="entry name" value="Sig_transdc_His_kin-like_C"/>
</dbReference>
<dbReference type="Pfam" id="PF08448">
    <property type="entry name" value="PAS_4"/>
    <property type="match status" value="2"/>
</dbReference>
<dbReference type="SUPFAM" id="SSF55785">
    <property type="entry name" value="PYP-like sensor domain (PAS domain)"/>
    <property type="match status" value="2"/>
</dbReference>
<dbReference type="InterPro" id="IPR036890">
    <property type="entry name" value="HATPase_C_sf"/>
</dbReference>
<organism evidence="12 13">
    <name type="scientific">Heliomicrobium gestii</name>
    <name type="common">Heliobacterium gestii</name>
    <dbReference type="NCBI Taxonomy" id="2699"/>
    <lineage>
        <taxon>Bacteria</taxon>
        <taxon>Bacillati</taxon>
        <taxon>Bacillota</taxon>
        <taxon>Clostridia</taxon>
        <taxon>Eubacteriales</taxon>
        <taxon>Heliobacteriaceae</taxon>
        <taxon>Heliomicrobium</taxon>
    </lineage>
</organism>
<name>A0A845LEJ2_HELGE</name>